<keyword evidence="1" id="KW-0862">Zinc</keyword>
<keyword evidence="1" id="KW-0863">Zinc-finger</keyword>
<dbReference type="EMBL" id="JBHRSV010000001">
    <property type="protein sequence ID" value="MFC2925027.1"/>
    <property type="molecule type" value="Genomic_DNA"/>
</dbReference>
<dbReference type="GO" id="GO:0008270">
    <property type="term" value="F:zinc ion binding"/>
    <property type="evidence" value="ECO:0007669"/>
    <property type="project" value="UniProtKB-KW"/>
</dbReference>
<evidence type="ECO:0000313" key="1">
    <source>
        <dbReference type="EMBL" id="MFC2925027.1"/>
    </source>
</evidence>
<reference evidence="2" key="1">
    <citation type="journal article" date="2019" name="Int. J. Syst. Evol. Microbiol.">
        <title>The Global Catalogue of Microorganisms (GCM) 10K type strain sequencing project: providing services to taxonomists for standard genome sequencing and annotation.</title>
        <authorList>
            <consortium name="The Broad Institute Genomics Platform"/>
            <consortium name="The Broad Institute Genome Sequencing Center for Infectious Disease"/>
            <person name="Wu L."/>
            <person name="Ma J."/>
        </authorList>
    </citation>
    <scope>NUCLEOTIDE SEQUENCE [LARGE SCALE GENOMIC DNA]</scope>
    <source>
        <strain evidence="2">KCTC 52487</strain>
    </source>
</reference>
<comment type="caution">
    <text evidence="1">The sequence shown here is derived from an EMBL/GenBank/DDBJ whole genome shotgun (WGS) entry which is preliminary data.</text>
</comment>
<organism evidence="1 2">
    <name type="scientific">Hyphobacterium vulgare</name>
    <dbReference type="NCBI Taxonomy" id="1736751"/>
    <lineage>
        <taxon>Bacteria</taxon>
        <taxon>Pseudomonadati</taxon>
        <taxon>Pseudomonadota</taxon>
        <taxon>Alphaproteobacteria</taxon>
        <taxon>Maricaulales</taxon>
        <taxon>Maricaulaceae</taxon>
        <taxon>Hyphobacterium</taxon>
    </lineage>
</organism>
<keyword evidence="1" id="KW-0479">Metal-binding</keyword>
<dbReference type="Pfam" id="PF11672">
    <property type="entry name" value="DUF3268"/>
    <property type="match status" value="1"/>
</dbReference>
<proteinExistence type="predicted"/>
<dbReference type="RefSeq" id="WP_343163910.1">
    <property type="nucleotide sequence ID" value="NZ_JBHRSV010000001.1"/>
</dbReference>
<dbReference type="Proteomes" id="UP001595379">
    <property type="component" value="Unassembled WGS sequence"/>
</dbReference>
<protein>
    <submittedName>
        <fullName evidence="1">Zinc-finger-containing protein</fullName>
    </submittedName>
</protein>
<sequence length="135" mass="15660">MTEQRSIYCCGCESDVKASLVTGRDVYPHRSDLHSLPFWKCFACGNFVGCHHKTADRTRPLGVIPTPEIKYARRRIHQILDPLWKRGFMKRRVVYETLSRKLGFEYHTAELRSVDQARDVYRAVLDLRHSIGVAP</sequence>
<keyword evidence="2" id="KW-1185">Reference proteome</keyword>
<dbReference type="InterPro" id="IPR021686">
    <property type="entry name" value="DUF3268"/>
</dbReference>
<accession>A0ABV6ZUC7</accession>
<gene>
    <name evidence="1" type="ORF">ACFOOR_02790</name>
</gene>
<evidence type="ECO:0000313" key="2">
    <source>
        <dbReference type="Proteomes" id="UP001595379"/>
    </source>
</evidence>
<name>A0ABV6ZUC7_9PROT</name>